<comment type="caution">
    <text evidence="2">The sequence shown here is derived from an EMBL/GenBank/DDBJ whole genome shotgun (WGS) entry which is preliminary data.</text>
</comment>
<gene>
    <name evidence="2" type="ORF">QC764_0005500</name>
</gene>
<proteinExistence type="predicted"/>
<dbReference type="Proteomes" id="UP001323617">
    <property type="component" value="Unassembled WGS sequence"/>
</dbReference>
<feature type="compositionally biased region" description="Basic and acidic residues" evidence="1">
    <location>
        <begin position="33"/>
        <end position="54"/>
    </location>
</feature>
<protein>
    <submittedName>
        <fullName evidence="2">Uncharacterized protein</fullName>
    </submittedName>
</protein>
<evidence type="ECO:0000313" key="3">
    <source>
        <dbReference type="Proteomes" id="UP001323617"/>
    </source>
</evidence>
<evidence type="ECO:0000256" key="1">
    <source>
        <dbReference type="SAM" id="MobiDB-lite"/>
    </source>
</evidence>
<feature type="compositionally biased region" description="Polar residues" evidence="1">
    <location>
        <begin position="11"/>
        <end position="32"/>
    </location>
</feature>
<organism evidence="2 3">
    <name type="scientific">Podospora pseudoanserina</name>
    <dbReference type="NCBI Taxonomy" id="2609844"/>
    <lineage>
        <taxon>Eukaryota</taxon>
        <taxon>Fungi</taxon>
        <taxon>Dikarya</taxon>
        <taxon>Ascomycota</taxon>
        <taxon>Pezizomycotina</taxon>
        <taxon>Sordariomycetes</taxon>
        <taxon>Sordariomycetidae</taxon>
        <taxon>Sordariales</taxon>
        <taxon>Podosporaceae</taxon>
        <taxon>Podospora</taxon>
    </lineage>
</organism>
<name>A0ABR0IMH5_9PEZI</name>
<reference evidence="2 3" key="1">
    <citation type="journal article" date="2023" name="bioRxiv">
        <title>High-quality genome assemblies of four members of thePodospora anserinaspecies complex.</title>
        <authorList>
            <person name="Ament-Velasquez S.L."/>
            <person name="Vogan A.A."/>
            <person name="Wallerman O."/>
            <person name="Hartmann F."/>
            <person name="Gautier V."/>
            <person name="Silar P."/>
            <person name="Giraud T."/>
            <person name="Johannesson H."/>
        </authorList>
    </citation>
    <scope>NUCLEOTIDE SEQUENCE [LARGE SCALE GENOMIC DNA]</scope>
    <source>
        <strain evidence="2 3">CBS 124.78</strain>
    </source>
</reference>
<feature type="region of interest" description="Disordered" evidence="1">
    <location>
        <begin position="1"/>
        <end position="64"/>
    </location>
</feature>
<accession>A0ABR0IMH5</accession>
<dbReference type="GeneID" id="87960237"/>
<dbReference type="EMBL" id="JAFFHC010000001">
    <property type="protein sequence ID" value="KAK4681096.1"/>
    <property type="molecule type" value="Genomic_DNA"/>
</dbReference>
<sequence>MTLAHSLHTWALTTTTGRSGTINQQKTPAEQSKQVESESVRSAGERPGAREDTARPLFRPRTSR</sequence>
<evidence type="ECO:0000313" key="2">
    <source>
        <dbReference type="EMBL" id="KAK4681096.1"/>
    </source>
</evidence>
<keyword evidence="3" id="KW-1185">Reference proteome</keyword>
<dbReference type="RefSeq" id="XP_062804566.1">
    <property type="nucleotide sequence ID" value="XM_062939783.1"/>
</dbReference>